<dbReference type="CDD" id="cd02947">
    <property type="entry name" value="TRX_family"/>
    <property type="match status" value="1"/>
</dbReference>
<evidence type="ECO:0000259" key="1">
    <source>
        <dbReference type="Pfam" id="PF00085"/>
    </source>
</evidence>
<dbReference type="Gene3D" id="3.40.30.10">
    <property type="entry name" value="Glutaredoxin"/>
    <property type="match status" value="1"/>
</dbReference>
<sequence length="113" mass="12584">MGYVSRFENGEPEPLRSAVDALRGWHVIEFGTDWCGHCQGAQPSVKAWVEQHAVTHHKVEDGKGRPLGRSFTVKLWPTLILLCDGEERARVVRPHSLDDFAAFDAVMTKSSVA</sequence>
<evidence type="ECO:0000313" key="3">
    <source>
        <dbReference type="Proteomes" id="UP001302072"/>
    </source>
</evidence>
<protein>
    <submittedName>
        <fullName evidence="2">Thioredoxin family protein</fullName>
    </submittedName>
</protein>
<dbReference type="InterPro" id="IPR036249">
    <property type="entry name" value="Thioredoxin-like_sf"/>
</dbReference>
<dbReference type="SUPFAM" id="SSF52833">
    <property type="entry name" value="Thioredoxin-like"/>
    <property type="match status" value="1"/>
</dbReference>
<name>A0ABY9YPX4_9GAMM</name>
<dbReference type="EMBL" id="CP115541">
    <property type="protein sequence ID" value="WNH52274.1"/>
    <property type="molecule type" value="Genomic_DNA"/>
</dbReference>
<dbReference type="Proteomes" id="UP001302072">
    <property type="component" value="Chromosome"/>
</dbReference>
<organism evidence="2 3">
    <name type="scientific">Stenotrophomonas oahuensis</name>
    <dbReference type="NCBI Taxonomy" id="3003271"/>
    <lineage>
        <taxon>Bacteria</taxon>
        <taxon>Pseudomonadati</taxon>
        <taxon>Pseudomonadota</taxon>
        <taxon>Gammaproteobacteria</taxon>
        <taxon>Lysobacterales</taxon>
        <taxon>Lysobacteraceae</taxon>
        <taxon>Stenotrophomonas</taxon>
    </lineage>
</organism>
<gene>
    <name evidence="2" type="ORF">PDM29_18365</name>
</gene>
<keyword evidence="3" id="KW-1185">Reference proteome</keyword>
<reference evidence="2 3" key="1">
    <citation type="submission" date="2022-12" db="EMBL/GenBank/DDBJ databases">
        <title>Two new species, Stenotrophomonas aracearum and Stenotrophomonas oahuensis, isolated from Anthurium (Araceae family) in Hawaii.</title>
        <authorList>
            <person name="Chunag S.C."/>
            <person name="Dobhal S."/>
            <person name="Alvarez A."/>
            <person name="Arif M."/>
        </authorList>
    </citation>
    <scope>NUCLEOTIDE SEQUENCE [LARGE SCALE GENOMIC DNA]</scope>
    <source>
        <strain evidence="2 3">A5586</strain>
    </source>
</reference>
<dbReference type="RefSeq" id="WP_311191479.1">
    <property type="nucleotide sequence ID" value="NZ_CP115541.1"/>
</dbReference>
<accession>A0ABY9YPX4</accession>
<evidence type="ECO:0000313" key="2">
    <source>
        <dbReference type="EMBL" id="WNH52274.1"/>
    </source>
</evidence>
<dbReference type="InterPro" id="IPR013766">
    <property type="entry name" value="Thioredoxin_domain"/>
</dbReference>
<dbReference type="Pfam" id="PF00085">
    <property type="entry name" value="Thioredoxin"/>
    <property type="match status" value="1"/>
</dbReference>
<feature type="domain" description="Thioredoxin" evidence="1">
    <location>
        <begin position="18"/>
        <end position="102"/>
    </location>
</feature>
<proteinExistence type="predicted"/>